<reference evidence="1 2" key="2">
    <citation type="submission" date="2007-06" db="EMBL/GenBank/DDBJ databases">
        <title>Draft genome sequence of Ruminococcus gnavus (ATCC 29149).</title>
        <authorList>
            <person name="Sudarsanam P."/>
            <person name="Ley R."/>
            <person name="Guruge J."/>
            <person name="Turnbaugh P.J."/>
            <person name="Mahowald M."/>
            <person name="Liep D."/>
            <person name="Gordon J."/>
        </authorList>
    </citation>
    <scope>NUCLEOTIDE SEQUENCE [LARGE SCALE GENOMIC DNA]</scope>
    <source>
        <strain evidence="1 2">ATCC 29149</strain>
    </source>
</reference>
<dbReference type="AlphaFoldDB" id="A7AXN8"/>
<comment type="caution">
    <text evidence="1">The sequence shown here is derived from an EMBL/GenBank/DDBJ whole genome shotgun (WGS) entry which is preliminary data.</text>
</comment>
<name>A7AXN8_MEDG7</name>
<evidence type="ECO:0000313" key="1">
    <source>
        <dbReference type="EMBL" id="EDN79539.1"/>
    </source>
</evidence>
<protein>
    <submittedName>
        <fullName evidence="1">Uncharacterized protein</fullName>
    </submittedName>
</protein>
<accession>A7AXN8</accession>
<dbReference type="Proteomes" id="UP000004410">
    <property type="component" value="Unassembled WGS sequence"/>
</dbReference>
<evidence type="ECO:0000313" key="2">
    <source>
        <dbReference type="Proteomes" id="UP000004410"/>
    </source>
</evidence>
<sequence>MEIQIVTKLKSGETDLMSKEEFLNYIIDFAMDTEWGDLKRREQLRALFTSWCFIFGIDADTKECDDVLGAICFRAAFEMIEEFENYMVELIV</sequence>
<proteinExistence type="predicted"/>
<reference evidence="1 2" key="1">
    <citation type="submission" date="2007-04" db="EMBL/GenBank/DDBJ databases">
        <authorList>
            <person name="Fulton L."/>
            <person name="Clifton S."/>
            <person name="Fulton B."/>
            <person name="Xu J."/>
            <person name="Minx P."/>
            <person name="Pepin K.H."/>
            <person name="Johnson M."/>
            <person name="Thiruvilangam P."/>
            <person name="Bhonagiri V."/>
            <person name="Nash W.E."/>
            <person name="Mardis E.R."/>
            <person name="Wilson R.K."/>
        </authorList>
    </citation>
    <scope>NUCLEOTIDE SEQUENCE [LARGE SCALE GENOMIC DNA]</scope>
    <source>
        <strain evidence="1 2">ATCC 29149</strain>
    </source>
</reference>
<dbReference type="EMBL" id="AAYG02000001">
    <property type="protein sequence ID" value="EDN79539.1"/>
    <property type="molecule type" value="Genomic_DNA"/>
</dbReference>
<gene>
    <name evidence="1" type="ORF">RUMGNA_00050</name>
</gene>
<organism evidence="1 2">
    <name type="scientific">Mediterraneibacter gnavus (strain ATCC 29149 / DSM 114966 / JCM 6515 / VPI C7-9)</name>
    <name type="common">Ruminococcus gnavus</name>
    <dbReference type="NCBI Taxonomy" id="411470"/>
    <lineage>
        <taxon>Bacteria</taxon>
        <taxon>Bacillati</taxon>
        <taxon>Bacillota</taxon>
        <taxon>Clostridia</taxon>
        <taxon>Lachnospirales</taxon>
        <taxon>Lachnospiraceae</taxon>
        <taxon>Mediterraneibacter</taxon>
    </lineage>
</organism>
<dbReference type="PaxDb" id="411470-RUMGNA_00050"/>